<dbReference type="PROSITE" id="PS51257">
    <property type="entry name" value="PROKAR_LIPOPROTEIN"/>
    <property type="match status" value="1"/>
</dbReference>
<evidence type="ECO:0000313" key="2">
    <source>
        <dbReference type="EMBL" id="AFV00839.1"/>
    </source>
</evidence>
<dbReference type="RefSeq" id="WP_015048989.1">
    <property type="nucleotide sequence ID" value="NC_018868.3"/>
</dbReference>
<dbReference type="HOGENOM" id="CLU_1863822_0_0_6"/>
<feature type="signal peptide" evidence="1">
    <location>
        <begin position="1"/>
        <end position="25"/>
    </location>
</feature>
<protein>
    <recommendedName>
        <fullName evidence="4">Lipoprotein</fullName>
    </recommendedName>
</protein>
<sequence length="137" mass="14853">MGRLIGTVFFLLSFAVAGCSAIHRAEEAVADIEQGVEMTPAYALTEAQARTVVLSAFRDGWPDKTPEPLAQETLGYEIMLHFVIDRERLIVEVMPEADAVAFRVTNRGTAPVVGVPAREKMVQLIRQKAAQAAGTAL</sequence>
<keyword evidence="1" id="KW-0732">Signal</keyword>
<accession>K4KRQ8</accession>
<organism evidence="2 3">
    <name type="scientific">Simiduia agarivorans (strain DSM 21679 / JCM 13881 / BCRC 17597 / SA1)</name>
    <dbReference type="NCBI Taxonomy" id="1117647"/>
    <lineage>
        <taxon>Bacteria</taxon>
        <taxon>Pseudomonadati</taxon>
        <taxon>Pseudomonadota</taxon>
        <taxon>Gammaproteobacteria</taxon>
        <taxon>Cellvibrionales</taxon>
        <taxon>Cellvibrionaceae</taxon>
        <taxon>Simiduia</taxon>
    </lineage>
</organism>
<keyword evidence="3" id="KW-1185">Reference proteome</keyword>
<proteinExistence type="predicted"/>
<name>K4KRQ8_SIMAS</name>
<dbReference type="KEGG" id="saga:M5M_18550"/>
<dbReference type="Proteomes" id="UP000000466">
    <property type="component" value="Chromosome"/>
</dbReference>
<evidence type="ECO:0008006" key="4">
    <source>
        <dbReference type="Google" id="ProtNLM"/>
    </source>
</evidence>
<dbReference type="EMBL" id="CP003746">
    <property type="protein sequence ID" value="AFV00839.1"/>
    <property type="molecule type" value="Genomic_DNA"/>
</dbReference>
<feature type="chain" id="PRO_5003878316" description="Lipoprotein" evidence="1">
    <location>
        <begin position="26"/>
        <end position="137"/>
    </location>
</feature>
<dbReference type="STRING" id="1117647.M5M_18550"/>
<evidence type="ECO:0000256" key="1">
    <source>
        <dbReference type="SAM" id="SignalP"/>
    </source>
</evidence>
<gene>
    <name evidence="2" type="ordered locus">M5M_18550</name>
</gene>
<dbReference type="AlphaFoldDB" id="K4KRQ8"/>
<reference evidence="2 3" key="1">
    <citation type="journal article" date="2013" name="Genome Announc.">
        <title>Complete genome sequence of Simiduia agarivorans SA1(T), a marine bacterium able to degrade a variety of polysaccharides.</title>
        <authorList>
            <person name="Lin S.Y."/>
            <person name="Shieh W.Y."/>
            <person name="Chen J.S."/>
            <person name="Tang S.L."/>
        </authorList>
    </citation>
    <scope>NUCLEOTIDE SEQUENCE [LARGE SCALE GENOMIC DNA]</scope>
    <source>
        <strain evidence="3">DSM 21679 / JCM 13881 / BCRC 17597 / SA1</strain>
    </source>
</reference>
<evidence type="ECO:0000313" key="3">
    <source>
        <dbReference type="Proteomes" id="UP000000466"/>
    </source>
</evidence>